<evidence type="ECO:0008006" key="3">
    <source>
        <dbReference type="Google" id="ProtNLM"/>
    </source>
</evidence>
<accession>A0A7C5HFF5</accession>
<dbReference type="InterPro" id="IPR032638">
    <property type="entry name" value="Porin_5"/>
</dbReference>
<evidence type="ECO:0000256" key="1">
    <source>
        <dbReference type="SAM" id="SignalP"/>
    </source>
</evidence>
<sequence>MKKTLFFVALATVMGFNNAQAVDWDWKGDVRYRYQSQIQEDADHSRDRHRLRVRFGMNAWINEELSAGLRLATGNEDDPISRNQTLTHHFGGKNIMLDEAYINYHPMMFCGDVNLLLGKRATKSTLFVEDDLLWDGDLTLEGITLQYGKDIKGKQKSGFGAIAGWYSINESKSENDPYFVSLQGAYKGSASDLKYDLGVGYHDFVHYYTDYDMNIVEFFGSIGGKVSGTPWKLYGMYAFNTASQDDNIFIDDSERDAYMVGVKLGKAKKPGQVEGSAEYVHIESDAVAAEFTDSDRNGGGTNCEGFKLNAKYQLVQNMTLGVTYFNFNDITGPDKDLTNHLLQADVVVKF</sequence>
<evidence type="ECO:0000313" key="2">
    <source>
        <dbReference type="EMBL" id="HHE32461.1"/>
    </source>
</evidence>
<proteinExistence type="predicted"/>
<gene>
    <name evidence="2" type="ORF">ENL07_07505</name>
</gene>
<feature type="chain" id="PRO_5028259453" description="Porin" evidence="1">
    <location>
        <begin position="22"/>
        <end position="350"/>
    </location>
</feature>
<comment type="caution">
    <text evidence="2">The sequence shown here is derived from an EMBL/GenBank/DDBJ whole genome shotgun (WGS) entry which is preliminary data.</text>
</comment>
<keyword evidence="1" id="KW-0732">Signal</keyword>
<organism evidence="2">
    <name type="scientific">Chlorobaculum parvum</name>
    <dbReference type="NCBI Taxonomy" id="274539"/>
    <lineage>
        <taxon>Bacteria</taxon>
        <taxon>Pseudomonadati</taxon>
        <taxon>Chlorobiota</taxon>
        <taxon>Chlorobiia</taxon>
        <taxon>Chlorobiales</taxon>
        <taxon>Chlorobiaceae</taxon>
        <taxon>Chlorobaculum</taxon>
    </lineage>
</organism>
<dbReference type="Pfam" id="PF16930">
    <property type="entry name" value="Porin_5"/>
    <property type="match status" value="2"/>
</dbReference>
<feature type="signal peptide" evidence="1">
    <location>
        <begin position="1"/>
        <end position="21"/>
    </location>
</feature>
<dbReference type="EMBL" id="DRSQ01000149">
    <property type="protein sequence ID" value="HHE32461.1"/>
    <property type="molecule type" value="Genomic_DNA"/>
</dbReference>
<reference evidence="2" key="1">
    <citation type="journal article" date="2020" name="mSystems">
        <title>Genome- and Community-Level Interaction Insights into Carbon Utilization and Element Cycling Functions of Hydrothermarchaeota in Hydrothermal Sediment.</title>
        <authorList>
            <person name="Zhou Z."/>
            <person name="Liu Y."/>
            <person name="Xu W."/>
            <person name="Pan J."/>
            <person name="Luo Z.H."/>
            <person name="Li M."/>
        </authorList>
    </citation>
    <scope>NUCLEOTIDE SEQUENCE [LARGE SCALE GENOMIC DNA]</scope>
    <source>
        <strain evidence="2">HyVt-633</strain>
    </source>
</reference>
<dbReference type="AlphaFoldDB" id="A0A7C5HFF5"/>
<dbReference type="SUPFAM" id="SSF56935">
    <property type="entry name" value="Porins"/>
    <property type="match status" value="1"/>
</dbReference>
<protein>
    <recommendedName>
        <fullName evidence="3">Porin</fullName>
    </recommendedName>
</protein>
<name>A0A7C5HFF5_9CHLB</name>
<dbReference type="Proteomes" id="UP000886058">
    <property type="component" value="Unassembled WGS sequence"/>
</dbReference>